<dbReference type="EMBL" id="CDMY01000091">
    <property type="protein sequence ID" value="CEL92589.1"/>
    <property type="molecule type" value="Genomic_DNA"/>
</dbReference>
<evidence type="ECO:0000313" key="4">
    <source>
        <dbReference type="Proteomes" id="UP000041254"/>
    </source>
</evidence>
<gene>
    <name evidence="3" type="ORF">Vbra_6867</name>
</gene>
<protein>
    <submittedName>
        <fullName evidence="3">Uncharacterized protein</fullName>
    </submittedName>
</protein>
<name>A0A0G4E9L5_VITBC</name>
<evidence type="ECO:0000256" key="2">
    <source>
        <dbReference type="SAM" id="Phobius"/>
    </source>
</evidence>
<feature type="region of interest" description="Disordered" evidence="1">
    <location>
        <begin position="470"/>
        <end position="504"/>
    </location>
</feature>
<dbReference type="AlphaFoldDB" id="A0A0G4E9L5"/>
<organism evidence="3 4">
    <name type="scientific">Vitrella brassicaformis (strain CCMP3155)</name>
    <dbReference type="NCBI Taxonomy" id="1169540"/>
    <lineage>
        <taxon>Eukaryota</taxon>
        <taxon>Sar</taxon>
        <taxon>Alveolata</taxon>
        <taxon>Colpodellida</taxon>
        <taxon>Vitrellaceae</taxon>
        <taxon>Vitrella</taxon>
    </lineage>
</organism>
<feature type="transmembrane region" description="Helical" evidence="2">
    <location>
        <begin position="96"/>
        <end position="115"/>
    </location>
</feature>
<keyword evidence="4" id="KW-1185">Reference proteome</keyword>
<feature type="compositionally biased region" description="Basic and acidic residues" evidence="1">
    <location>
        <begin position="344"/>
        <end position="360"/>
    </location>
</feature>
<keyword evidence="2" id="KW-1133">Transmembrane helix</keyword>
<keyword evidence="2" id="KW-0472">Membrane</keyword>
<feature type="region of interest" description="Disordered" evidence="1">
    <location>
        <begin position="159"/>
        <end position="192"/>
    </location>
</feature>
<feature type="transmembrane region" description="Helical" evidence="2">
    <location>
        <begin position="200"/>
        <end position="221"/>
    </location>
</feature>
<sequence>MGVPQPHAADVPQQIRACIEACGRVNQSLGRRWEGRARGERESGGTFNTARETLTQATMLPTVFEEPAAAAAAGGATGWLHVDEAVFDTDMVTTKVGGPVAAAAAAAAASSAVVFRRPSAGARRRMPTPVGSGRRMSMAGGLKEVTTRIDGIHKKLEQHLANKKKQADTKEKNDKATQAEKEPQRPTLNKAAQTNTPSSIVVYILYLSDLFALLTCCLVLVCHRYGRCILFGEWHIPCQLSCHHHPVRNAVNCYASVTTPLPRLQREHLHNMFSDQRLDPKDGSYAQDCGIHACNMALQYPALPQEKAHFKRTTSDAFTAAGVLREEDWHRLCLGDVGRFTSNKQRDNKEPGVREGERRAKGSRPTISLAGVKGDDNALDSKIGLLTDMNEERAGAVMGIMLREDVAVAPFQETILHLLTFKPLRDGYWADGDSIMANNRNHRVMTVRDTAERVNKDSIVVFGDEEAYNAAKKQQQDNRDVPIALDDDDELQPPAPAAAAMPGSRAAGRAGISVAMRVVPETPEPVYRALEETIADLKATIA</sequence>
<dbReference type="InParanoid" id="A0A0G4E9L5"/>
<accession>A0A0G4E9L5</accession>
<feature type="region of interest" description="Disordered" evidence="1">
    <location>
        <begin position="343"/>
        <end position="363"/>
    </location>
</feature>
<keyword evidence="2" id="KW-0812">Transmembrane</keyword>
<evidence type="ECO:0000256" key="1">
    <source>
        <dbReference type="SAM" id="MobiDB-lite"/>
    </source>
</evidence>
<proteinExistence type="predicted"/>
<dbReference type="Proteomes" id="UP000041254">
    <property type="component" value="Unassembled WGS sequence"/>
</dbReference>
<evidence type="ECO:0000313" key="3">
    <source>
        <dbReference type="EMBL" id="CEL92589.1"/>
    </source>
</evidence>
<reference evidence="3 4" key="1">
    <citation type="submission" date="2014-11" db="EMBL/GenBank/DDBJ databases">
        <authorList>
            <person name="Zhu J."/>
            <person name="Qi W."/>
            <person name="Song R."/>
        </authorList>
    </citation>
    <scope>NUCLEOTIDE SEQUENCE [LARGE SCALE GENOMIC DNA]</scope>
</reference>
<feature type="compositionally biased region" description="Basic and acidic residues" evidence="1">
    <location>
        <begin position="159"/>
        <end position="184"/>
    </location>
</feature>
<dbReference type="VEuPathDB" id="CryptoDB:Vbra_6867"/>